<dbReference type="Pfam" id="PF02171">
    <property type="entry name" value="Piwi"/>
    <property type="match status" value="1"/>
</dbReference>
<dbReference type="Gene3D" id="3.40.50.2300">
    <property type="match status" value="1"/>
</dbReference>
<keyword evidence="3" id="KW-1185">Reference proteome</keyword>
<organism evidence="2 3">
    <name type="scientific">Karstenula rhodostoma CBS 690.94</name>
    <dbReference type="NCBI Taxonomy" id="1392251"/>
    <lineage>
        <taxon>Eukaryota</taxon>
        <taxon>Fungi</taxon>
        <taxon>Dikarya</taxon>
        <taxon>Ascomycota</taxon>
        <taxon>Pezizomycotina</taxon>
        <taxon>Dothideomycetes</taxon>
        <taxon>Pleosporomycetidae</taxon>
        <taxon>Pleosporales</taxon>
        <taxon>Massarineae</taxon>
        <taxon>Didymosphaeriaceae</taxon>
        <taxon>Karstenula</taxon>
    </lineage>
</organism>
<dbReference type="GO" id="GO:0003676">
    <property type="term" value="F:nucleic acid binding"/>
    <property type="evidence" value="ECO:0007669"/>
    <property type="project" value="InterPro"/>
</dbReference>
<name>A0A9P4PJJ7_9PLEO</name>
<sequence>MSEPTVRYLGSNAEIGRSKKWNLDRKKFFNTANILTRQFLVLFPRTTGANGIYNDTARKYGLGLATQLRNTGIQYNGGGDVQNWFRCEVIDLDTQAGPEEEFKTRLGKLSLDTLVCFVNPSKDSRYSTYFDHFKRVAEQECGLQTVCITHATLTAQKDTTQYFANVAMKVNLKLRNYNHAIATENRLLGTSKVAGVDLNDTIVLGADVTHTQKDSDPGSFSLAALVGSIDGTLGQFYGSMTYLDRNSEAIAQENMSTMAKQRLEAFYKKSGRLPANILFYRDGVDEGQYARVQTTEAQGIKQGYRAFAESIGISTVPKITTVIVTKRHHTRFYPSSVSNATESSRRTNCSPGTCVDSGVTHPNYFEFYLQSHHPIQGTARPARYSVLENGMNLTEQALQNFTYEICYSYVRATLPVGYAPPAYYADRLCERARCYFADLLKSQDAPDDSGVE</sequence>
<dbReference type="InterPro" id="IPR036397">
    <property type="entry name" value="RNaseH_sf"/>
</dbReference>
<dbReference type="EMBL" id="MU001501">
    <property type="protein sequence ID" value="KAF2444478.1"/>
    <property type="molecule type" value="Genomic_DNA"/>
</dbReference>
<accession>A0A9P4PJJ7</accession>
<gene>
    <name evidence="2" type="ORF">P171DRAFT_360820</name>
</gene>
<dbReference type="PANTHER" id="PTHR22891">
    <property type="entry name" value="EUKARYOTIC TRANSLATION INITIATION FACTOR 2C"/>
    <property type="match status" value="1"/>
</dbReference>
<dbReference type="PROSITE" id="PS50822">
    <property type="entry name" value="PIWI"/>
    <property type="match status" value="1"/>
</dbReference>
<evidence type="ECO:0000259" key="1">
    <source>
        <dbReference type="PROSITE" id="PS50822"/>
    </source>
</evidence>
<proteinExistence type="predicted"/>
<reference evidence="2" key="1">
    <citation type="journal article" date="2020" name="Stud. Mycol.">
        <title>101 Dothideomycetes genomes: a test case for predicting lifestyles and emergence of pathogens.</title>
        <authorList>
            <person name="Haridas S."/>
            <person name="Albert R."/>
            <person name="Binder M."/>
            <person name="Bloem J."/>
            <person name="Labutti K."/>
            <person name="Salamov A."/>
            <person name="Andreopoulos B."/>
            <person name="Baker S."/>
            <person name="Barry K."/>
            <person name="Bills G."/>
            <person name="Bluhm B."/>
            <person name="Cannon C."/>
            <person name="Castanera R."/>
            <person name="Culley D."/>
            <person name="Daum C."/>
            <person name="Ezra D."/>
            <person name="Gonzalez J."/>
            <person name="Henrissat B."/>
            <person name="Kuo A."/>
            <person name="Liang C."/>
            <person name="Lipzen A."/>
            <person name="Lutzoni F."/>
            <person name="Magnuson J."/>
            <person name="Mondo S."/>
            <person name="Nolan M."/>
            <person name="Ohm R."/>
            <person name="Pangilinan J."/>
            <person name="Park H.-J."/>
            <person name="Ramirez L."/>
            <person name="Alfaro M."/>
            <person name="Sun H."/>
            <person name="Tritt A."/>
            <person name="Yoshinaga Y."/>
            <person name="Zwiers L.-H."/>
            <person name="Turgeon B."/>
            <person name="Goodwin S."/>
            <person name="Spatafora J."/>
            <person name="Crous P."/>
            <person name="Grigoriev I."/>
        </authorList>
    </citation>
    <scope>NUCLEOTIDE SEQUENCE</scope>
    <source>
        <strain evidence="2">CBS 690.94</strain>
    </source>
</reference>
<protein>
    <submittedName>
        <fullName evidence="2">Piwi-domain-containing protein</fullName>
    </submittedName>
</protein>
<dbReference type="InterPro" id="IPR003165">
    <property type="entry name" value="Piwi"/>
</dbReference>
<dbReference type="SUPFAM" id="SSF53098">
    <property type="entry name" value="Ribonuclease H-like"/>
    <property type="match status" value="1"/>
</dbReference>
<dbReference type="Proteomes" id="UP000799764">
    <property type="component" value="Unassembled WGS sequence"/>
</dbReference>
<feature type="non-terminal residue" evidence="2">
    <location>
        <position position="452"/>
    </location>
</feature>
<evidence type="ECO:0000313" key="3">
    <source>
        <dbReference type="Proteomes" id="UP000799764"/>
    </source>
</evidence>
<dbReference type="Gene3D" id="3.30.420.10">
    <property type="entry name" value="Ribonuclease H-like superfamily/Ribonuclease H"/>
    <property type="match status" value="1"/>
</dbReference>
<dbReference type="OrthoDB" id="10252740at2759"/>
<dbReference type="InterPro" id="IPR012337">
    <property type="entry name" value="RNaseH-like_sf"/>
</dbReference>
<feature type="domain" description="Piwi" evidence="1">
    <location>
        <begin position="114"/>
        <end position="437"/>
    </location>
</feature>
<dbReference type="AlphaFoldDB" id="A0A9P4PJJ7"/>
<evidence type="ECO:0000313" key="2">
    <source>
        <dbReference type="EMBL" id="KAF2444478.1"/>
    </source>
</evidence>
<comment type="caution">
    <text evidence="2">The sequence shown here is derived from an EMBL/GenBank/DDBJ whole genome shotgun (WGS) entry which is preliminary data.</text>
</comment>
<dbReference type="SMART" id="SM00950">
    <property type="entry name" value="Piwi"/>
    <property type="match status" value="1"/>
</dbReference>